<dbReference type="InterPro" id="IPR015931">
    <property type="entry name" value="Acnase/IPM_dHydase_lsu_aba_1/3"/>
</dbReference>
<reference evidence="7 8" key="1">
    <citation type="journal article" date="2024" name="Chem. Sci.">
        <title>Discovery of megapolipeptins by genome mining of a Burkholderiales bacteria collection.</title>
        <authorList>
            <person name="Paulo B.S."/>
            <person name="Recchia M.J.J."/>
            <person name="Lee S."/>
            <person name="Fergusson C.H."/>
            <person name="Romanowski S.B."/>
            <person name="Hernandez A."/>
            <person name="Krull N."/>
            <person name="Liu D.Y."/>
            <person name="Cavanagh H."/>
            <person name="Bos A."/>
            <person name="Gray C.A."/>
            <person name="Murphy B.T."/>
            <person name="Linington R.G."/>
            <person name="Eustaquio A.S."/>
        </authorList>
    </citation>
    <scope>NUCLEOTIDE SEQUENCE [LARGE SCALE GENOMIC DNA]</scope>
    <source>
        <strain evidence="7 8">RL17-350-BIC-A</strain>
    </source>
</reference>
<keyword evidence="2" id="KW-0479">Metal-binding</keyword>
<dbReference type="EC" id="4.2.1.3" evidence="1"/>
<evidence type="ECO:0000256" key="5">
    <source>
        <dbReference type="ARBA" id="ARBA00023501"/>
    </source>
</evidence>
<keyword evidence="3" id="KW-0408">Iron</keyword>
<dbReference type="Proteomes" id="UP001629230">
    <property type="component" value="Unassembled WGS sequence"/>
</dbReference>
<proteinExistence type="predicted"/>
<organism evidence="7 8">
    <name type="scientific">Paraburkholderia dipogonis</name>
    <dbReference type="NCBI Taxonomy" id="1211383"/>
    <lineage>
        <taxon>Bacteria</taxon>
        <taxon>Pseudomonadati</taxon>
        <taxon>Pseudomonadota</taxon>
        <taxon>Betaproteobacteria</taxon>
        <taxon>Burkholderiales</taxon>
        <taxon>Burkholderiaceae</taxon>
        <taxon>Paraburkholderia</taxon>
    </lineage>
</organism>
<dbReference type="PANTHER" id="PTHR11670">
    <property type="entry name" value="ACONITASE/IRON-RESPONSIVE ELEMENT FAMILY MEMBER"/>
    <property type="match status" value="1"/>
</dbReference>
<evidence type="ECO:0000313" key="8">
    <source>
        <dbReference type="Proteomes" id="UP001629230"/>
    </source>
</evidence>
<evidence type="ECO:0000256" key="1">
    <source>
        <dbReference type="ARBA" id="ARBA00012926"/>
    </source>
</evidence>
<dbReference type="Pfam" id="PF00330">
    <property type="entry name" value="Aconitase"/>
    <property type="match status" value="1"/>
</dbReference>
<evidence type="ECO:0000259" key="6">
    <source>
        <dbReference type="Pfam" id="PF00330"/>
    </source>
</evidence>
<gene>
    <name evidence="7" type="ORF">PQR57_45410</name>
</gene>
<name>A0ABW9B884_9BURK</name>
<dbReference type="InterPro" id="IPR036008">
    <property type="entry name" value="Aconitase_4Fe-4S_dom"/>
</dbReference>
<dbReference type="InterPro" id="IPR001030">
    <property type="entry name" value="Acoase/IPM_deHydtase_lsu_aba"/>
</dbReference>
<keyword evidence="8" id="KW-1185">Reference proteome</keyword>
<evidence type="ECO:0000313" key="7">
    <source>
        <dbReference type="EMBL" id="MFM0008136.1"/>
    </source>
</evidence>
<dbReference type="InterPro" id="IPR006249">
    <property type="entry name" value="Aconitase/IRP2"/>
</dbReference>
<dbReference type="EMBL" id="JAQQEZ010000082">
    <property type="protein sequence ID" value="MFM0008136.1"/>
    <property type="molecule type" value="Genomic_DNA"/>
</dbReference>
<sequence>MDHSLNVEAAGTDPELMAKNMAIEKSKNAERFEFLAWCKLAFTNLDVLMPGNGILHQVNIEHLSPVRYPDAV</sequence>
<protein>
    <recommendedName>
        <fullName evidence="1">aconitate hydratase</fullName>
        <ecNumber evidence="1">4.2.1.3</ecNumber>
    </recommendedName>
</protein>
<accession>A0ABW9B884</accession>
<dbReference type="SUPFAM" id="SSF53732">
    <property type="entry name" value="Aconitase iron-sulfur domain"/>
    <property type="match status" value="1"/>
</dbReference>
<evidence type="ECO:0000256" key="2">
    <source>
        <dbReference type="ARBA" id="ARBA00022723"/>
    </source>
</evidence>
<evidence type="ECO:0000256" key="3">
    <source>
        <dbReference type="ARBA" id="ARBA00023004"/>
    </source>
</evidence>
<comment type="catalytic activity">
    <reaction evidence="5">
        <text>citrate = D-threo-isocitrate</text>
        <dbReference type="Rhea" id="RHEA:10336"/>
        <dbReference type="ChEBI" id="CHEBI:15562"/>
        <dbReference type="ChEBI" id="CHEBI:16947"/>
        <dbReference type="EC" id="4.2.1.3"/>
    </reaction>
</comment>
<dbReference type="RefSeq" id="WP_408183057.1">
    <property type="nucleotide sequence ID" value="NZ_JAQQEZ010000082.1"/>
</dbReference>
<keyword evidence="4" id="KW-0411">Iron-sulfur</keyword>
<feature type="domain" description="Aconitase/3-isopropylmalate dehydratase large subunit alpha/beta/alpha" evidence="6">
    <location>
        <begin position="5"/>
        <end position="69"/>
    </location>
</feature>
<dbReference type="Gene3D" id="3.30.499.10">
    <property type="entry name" value="Aconitase, domain 3"/>
    <property type="match status" value="1"/>
</dbReference>
<evidence type="ECO:0000256" key="4">
    <source>
        <dbReference type="ARBA" id="ARBA00023014"/>
    </source>
</evidence>
<comment type="caution">
    <text evidence="7">The sequence shown here is derived from an EMBL/GenBank/DDBJ whole genome shotgun (WGS) entry which is preliminary data.</text>
</comment>